<evidence type="ECO:0000313" key="8">
    <source>
        <dbReference type="Proteomes" id="UP000229340"/>
    </source>
</evidence>
<evidence type="ECO:0000259" key="6">
    <source>
        <dbReference type="PROSITE" id="PS50949"/>
    </source>
</evidence>
<dbReference type="InterPro" id="IPR036390">
    <property type="entry name" value="WH_DNA-bd_sf"/>
</dbReference>
<dbReference type="InterPro" id="IPR015421">
    <property type="entry name" value="PyrdxlP-dep_Trfase_major"/>
</dbReference>
<evidence type="ECO:0000256" key="4">
    <source>
        <dbReference type="ARBA" id="ARBA00023125"/>
    </source>
</evidence>
<dbReference type="PANTHER" id="PTHR46577:SF2">
    <property type="entry name" value="TRANSCRIPTIONAL REGULATORY PROTEIN"/>
    <property type="match status" value="1"/>
</dbReference>
<dbReference type="InterPro" id="IPR015422">
    <property type="entry name" value="PyrdxlP-dep_Trfase_small"/>
</dbReference>
<dbReference type="SUPFAM" id="SSF53383">
    <property type="entry name" value="PLP-dependent transferases"/>
    <property type="match status" value="1"/>
</dbReference>
<dbReference type="InterPro" id="IPR036388">
    <property type="entry name" value="WH-like_DNA-bd_sf"/>
</dbReference>
<comment type="similarity">
    <text evidence="1">In the C-terminal section; belongs to the class-I pyridoxal-phosphate-dependent aminotransferase family.</text>
</comment>
<keyword evidence="7" id="KW-0614">Plasmid</keyword>
<accession>A0A2D2LX76</accession>
<dbReference type="InterPro" id="IPR051446">
    <property type="entry name" value="HTH_trans_reg/aminotransferase"/>
</dbReference>
<reference evidence="8" key="1">
    <citation type="submission" date="2017-10" db="EMBL/GenBank/DDBJ databases">
        <title>Complete genome sequence of Moraxella osloensis NP7 isolated from human skin.</title>
        <authorList>
            <person name="Lee K."/>
            <person name="Lim J.Y."/>
            <person name="Hwang I."/>
        </authorList>
    </citation>
    <scope>NUCLEOTIDE SEQUENCE [LARGE SCALE GENOMIC DNA]</scope>
    <source>
        <strain evidence="8">NP7</strain>
        <plasmid evidence="8">pnp7-1</plasmid>
    </source>
</reference>
<dbReference type="PROSITE" id="PS50949">
    <property type="entry name" value="HTH_GNTR"/>
    <property type="match status" value="1"/>
</dbReference>
<dbReference type="GO" id="GO:0003700">
    <property type="term" value="F:DNA-binding transcription factor activity"/>
    <property type="evidence" value="ECO:0007669"/>
    <property type="project" value="InterPro"/>
</dbReference>
<dbReference type="GO" id="GO:0030170">
    <property type="term" value="F:pyridoxal phosphate binding"/>
    <property type="evidence" value="ECO:0007669"/>
    <property type="project" value="InterPro"/>
</dbReference>
<evidence type="ECO:0000256" key="5">
    <source>
        <dbReference type="ARBA" id="ARBA00023163"/>
    </source>
</evidence>
<evidence type="ECO:0000256" key="1">
    <source>
        <dbReference type="ARBA" id="ARBA00005384"/>
    </source>
</evidence>
<dbReference type="Proteomes" id="UP000229340">
    <property type="component" value="Plasmid pNP7-1"/>
</dbReference>
<keyword evidence="3" id="KW-0805">Transcription regulation</keyword>
<dbReference type="AlphaFoldDB" id="A0A2D2LX76"/>
<keyword evidence="5" id="KW-0804">Transcription</keyword>
<dbReference type="PANTHER" id="PTHR46577">
    <property type="entry name" value="HTH-TYPE TRANSCRIPTIONAL REGULATORY PROTEIN GABR"/>
    <property type="match status" value="1"/>
</dbReference>
<evidence type="ECO:0000256" key="3">
    <source>
        <dbReference type="ARBA" id="ARBA00023015"/>
    </source>
</evidence>
<dbReference type="Gene3D" id="3.90.1150.10">
    <property type="entry name" value="Aspartate Aminotransferase, domain 1"/>
    <property type="match status" value="1"/>
</dbReference>
<proteinExistence type="inferred from homology"/>
<dbReference type="InterPro" id="IPR004839">
    <property type="entry name" value="Aminotransferase_I/II_large"/>
</dbReference>
<feature type="domain" description="HTH gntR-type" evidence="6">
    <location>
        <begin position="5"/>
        <end position="73"/>
    </location>
</feature>
<name>A0A2D2LX76_FAUOS</name>
<dbReference type="SUPFAM" id="SSF46785">
    <property type="entry name" value="Winged helix' DNA-binding domain"/>
    <property type="match status" value="1"/>
</dbReference>
<dbReference type="GO" id="GO:0003677">
    <property type="term" value="F:DNA binding"/>
    <property type="evidence" value="ECO:0007669"/>
    <property type="project" value="UniProtKB-KW"/>
</dbReference>
<dbReference type="Pfam" id="PF00155">
    <property type="entry name" value="Aminotran_1_2"/>
    <property type="match status" value="1"/>
</dbReference>
<evidence type="ECO:0000256" key="2">
    <source>
        <dbReference type="ARBA" id="ARBA00022898"/>
    </source>
</evidence>
<dbReference type="CDD" id="cd07377">
    <property type="entry name" value="WHTH_GntR"/>
    <property type="match status" value="1"/>
</dbReference>
<geneLocation type="plasmid" evidence="8">
    <name>pnp7-1</name>
</geneLocation>
<dbReference type="EMBL" id="CP024444">
    <property type="protein sequence ID" value="ATR79596.1"/>
    <property type="molecule type" value="Genomic_DNA"/>
</dbReference>
<dbReference type="Gene3D" id="1.10.10.10">
    <property type="entry name" value="Winged helix-like DNA-binding domain superfamily/Winged helix DNA-binding domain"/>
    <property type="match status" value="1"/>
</dbReference>
<gene>
    <name evidence="7" type="ORF">NP7_09505</name>
</gene>
<protein>
    <submittedName>
        <fullName evidence="7">GntR family transcriptional regulator</fullName>
    </submittedName>
</protein>
<keyword evidence="4" id="KW-0238">DNA-binding</keyword>
<dbReference type="Pfam" id="PF00392">
    <property type="entry name" value="GntR"/>
    <property type="match status" value="1"/>
</dbReference>
<keyword evidence="2" id="KW-0663">Pyridoxal phosphate</keyword>
<dbReference type="InterPro" id="IPR000524">
    <property type="entry name" value="Tscrpt_reg_HTH_GntR"/>
</dbReference>
<organism evidence="7 8">
    <name type="scientific">Faucicola osloensis</name>
    <name type="common">Moraxella osloensis</name>
    <dbReference type="NCBI Taxonomy" id="34062"/>
    <lineage>
        <taxon>Bacteria</taxon>
        <taxon>Pseudomonadati</taxon>
        <taxon>Pseudomonadota</taxon>
        <taxon>Gammaproteobacteria</taxon>
        <taxon>Moraxellales</taxon>
        <taxon>Moraxellaceae</taxon>
        <taxon>Faucicola</taxon>
    </lineage>
</organism>
<dbReference type="Gene3D" id="3.40.640.10">
    <property type="entry name" value="Type I PLP-dependent aspartate aminotransferase-like (Major domain)"/>
    <property type="match status" value="1"/>
</dbReference>
<dbReference type="CDD" id="cd00609">
    <property type="entry name" value="AAT_like"/>
    <property type="match status" value="1"/>
</dbReference>
<dbReference type="InterPro" id="IPR015424">
    <property type="entry name" value="PyrdxlP-dep_Trfase"/>
</dbReference>
<dbReference type="RefSeq" id="WP_100270965.1">
    <property type="nucleotide sequence ID" value="NZ_CP024444.1"/>
</dbReference>
<evidence type="ECO:0000313" key="7">
    <source>
        <dbReference type="EMBL" id="ATR79596.1"/>
    </source>
</evidence>
<dbReference type="SMART" id="SM00345">
    <property type="entry name" value="HTH_GNTR"/>
    <property type="match status" value="1"/>
</dbReference>
<sequence length="464" mass="51561">MPKTNSKVNQIIEAIHAKIANRTYLPGSRLPSVRLQAKSMQVSVSTVVEAYGRLMATGVIMSKRGSGYYINTPIAPLSLNNLGPNLDRAVDPLWISRQSLTANDDMLKPGCGWLPESWMYEMGFRKALRQVSRCDVKPLVEYATPAGNLALRQLLVRRLSKLEINIEVDQIVLTESGTHAIDLLCRFFLEPGDTVLIDDPCYFNFQALLKAHRVNIVGIPYTKDGPDLEKFEIALKLSPRLYITNSGIHNPTGARLSTVKAHQLLKLVSDTNLIIIEDDIFADFELNPAPRLAAFDNLSQVIQIGSFSKSISASLRCGYIATKAKWIEDLIDLKIATTFGGGHLASEVIVKILSESGYQRYLESLRIRLAKKMQITIQKLSVLGITPYLVPEAGMFLWCQLPMDVDAARLAKDCLSEGVILAPGNVFSQSLNARSMLRFNVAQCDDKRIFEVLKRLLSGYEAGY</sequence>